<evidence type="ECO:0008006" key="3">
    <source>
        <dbReference type="Google" id="ProtNLM"/>
    </source>
</evidence>
<gene>
    <name evidence="1" type="ORF">LSH36_531g00000</name>
</gene>
<accession>A0AAD9MWC5</accession>
<proteinExistence type="predicted"/>
<protein>
    <recommendedName>
        <fullName evidence="3">Endonuclease/exonuclease/phosphatase domain-containing protein</fullName>
    </recommendedName>
</protein>
<comment type="caution">
    <text evidence="1">The sequence shown here is derived from an EMBL/GenBank/DDBJ whole genome shotgun (WGS) entry which is preliminary data.</text>
</comment>
<dbReference type="EMBL" id="JAODUP010000531">
    <property type="protein sequence ID" value="KAK2147880.1"/>
    <property type="molecule type" value="Genomic_DNA"/>
</dbReference>
<dbReference type="AlphaFoldDB" id="A0AAD9MWC5"/>
<reference evidence="1" key="1">
    <citation type="journal article" date="2023" name="Mol. Biol. Evol.">
        <title>Third-Generation Sequencing Reveals the Adaptive Role of the Epigenome in Three Deep-Sea Polychaetes.</title>
        <authorList>
            <person name="Perez M."/>
            <person name="Aroh O."/>
            <person name="Sun Y."/>
            <person name="Lan Y."/>
            <person name="Juniper S.K."/>
            <person name="Young C.R."/>
            <person name="Angers B."/>
            <person name="Qian P.Y."/>
        </authorList>
    </citation>
    <scope>NUCLEOTIDE SEQUENCE</scope>
    <source>
        <strain evidence="1">P08H-3</strain>
    </source>
</reference>
<keyword evidence="2" id="KW-1185">Reference proteome</keyword>
<organism evidence="1 2">
    <name type="scientific">Paralvinella palmiformis</name>
    <dbReference type="NCBI Taxonomy" id="53620"/>
    <lineage>
        <taxon>Eukaryota</taxon>
        <taxon>Metazoa</taxon>
        <taxon>Spiralia</taxon>
        <taxon>Lophotrochozoa</taxon>
        <taxon>Annelida</taxon>
        <taxon>Polychaeta</taxon>
        <taxon>Sedentaria</taxon>
        <taxon>Canalipalpata</taxon>
        <taxon>Terebellida</taxon>
        <taxon>Terebelliformia</taxon>
        <taxon>Alvinellidae</taxon>
        <taxon>Paralvinella</taxon>
    </lineage>
</organism>
<dbReference type="Proteomes" id="UP001208570">
    <property type="component" value="Unassembled WGS sequence"/>
</dbReference>
<evidence type="ECO:0000313" key="2">
    <source>
        <dbReference type="Proteomes" id="UP001208570"/>
    </source>
</evidence>
<evidence type="ECO:0000313" key="1">
    <source>
        <dbReference type="EMBL" id="KAK2147880.1"/>
    </source>
</evidence>
<name>A0AAD9MWC5_9ANNE</name>
<sequence>MLGCIYRSPTSSPANDDKLHKLLAESNRRGPSQVIAMGDFNHLEIDWNTKTTEKGVYHYKNMNQDLLEIDWETDLNAPTS</sequence>